<protein>
    <recommendedName>
        <fullName evidence="5">Yippee domain-containing protein</fullName>
    </recommendedName>
</protein>
<proteinExistence type="inferred from homology"/>
<keyword evidence="3" id="KW-0862">Zinc</keyword>
<dbReference type="GeneID" id="9581543"/>
<accession>D4D7G1</accession>
<feature type="region of interest" description="Disordered" evidence="4">
    <location>
        <begin position="1"/>
        <end position="23"/>
    </location>
</feature>
<name>D4D7G1_TRIVH</name>
<dbReference type="AlphaFoldDB" id="D4D7G1"/>
<comment type="similarity">
    <text evidence="1">Belongs to the yippee family.</text>
</comment>
<dbReference type="KEGG" id="tve:TRV_03043"/>
<dbReference type="HOGENOM" id="CLU_043857_0_2_1"/>
<dbReference type="Proteomes" id="UP000008383">
    <property type="component" value="Unassembled WGS sequence"/>
</dbReference>
<evidence type="ECO:0000259" key="5">
    <source>
        <dbReference type="PROSITE" id="PS51792"/>
    </source>
</evidence>
<comment type="caution">
    <text evidence="6">The sequence shown here is derived from an EMBL/GenBank/DDBJ whole genome shotgun (WGS) entry which is preliminary data.</text>
</comment>
<dbReference type="Pfam" id="PF03226">
    <property type="entry name" value="Yippee-Mis18"/>
    <property type="match status" value="1"/>
</dbReference>
<sequence>MQAETRSSSSSSRQTETPAEMAARFPSYLQGADKGFTGRHGRAYLVADPKAPHPALSVLANTVAHRAVPRQLVTGSHTVSDIACRFCHTVLGWKYLAAEEESQKYKVGKFIVESKRVSVSRDGPVDFSHAAAAAAVDNGSGKKEEIEFDSQDEDECEDLFAGVWTPSLAAKRRQRRKHKS</sequence>
<keyword evidence="2" id="KW-0479">Metal-binding</keyword>
<evidence type="ECO:0000313" key="7">
    <source>
        <dbReference type="Proteomes" id="UP000008383"/>
    </source>
</evidence>
<dbReference type="InterPro" id="IPR034751">
    <property type="entry name" value="Yippee"/>
</dbReference>
<reference evidence="7" key="1">
    <citation type="journal article" date="2011" name="Genome Biol.">
        <title>Comparative and functional genomics provide insights into the pathogenicity of dermatophytic fungi.</title>
        <authorList>
            <person name="Burmester A."/>
            <person name="Shelest E."/>
            <person name="Gloeckner G."/>
            <person name="Heddergott C."/>
            <person name="Schindler S."/>
            <person name="Staib P."/>
            <person name="Heidel A."/>
            <person name="Felder M."/>
            <person name="Petzold A."/>
            <person name="Szafranski K."/>
            <person name="Feuermann M."/>
            <person name="Pedruzzi I."/>
            <person name="Priebe S."/>
            <person name="Groth M."/>
            <person name="Winkler R."/>
            <person name="Li W."/>
            <person name="Kniemeyer O."/>
            <person name="Schroeckh V."/>
            <person name="Hertweck C."/>
            <person name="Hube B."/>
            <person name="White T.C."/>
            <person name="Platzer M."/>
            <person name="Guthke R."/>
            <person name="Heitman J."/>
            <person name="Woestemeyer J."/>
            <person name="Zipfel P.F."/>
            <person name="Monod M."/>
            <person name="Brakhage A.A."/>
        </authorList>
    </citation>
    <scope>NUCLEOTIDE SEQUENCE [LARGE SCALE GENOMIC DNA]</scope>
    <source>
        <strain evidence="7">HKI 0517</strain>
    </source>
</reference>
<dbReference type="PANTHER" id="PTHR13848">
    <property type="entry name" value="PROTEIN YIPPEE-LIKE CG15309-RELATED"/>
    <property type="match status" value="1"/>
</dbReference>
<evidence type="ECO:0000256" key="2">
    <source>
        <dbReference type="ARBA" id="ARBA00022723"/>
    </source>
</evidence>
<organism evidence="6 7">
    <name type="scientific">Trichophyton verrucosum (strain HKI 0517)</name>
    <dbReference type="NCBI Taxonomy" id="663202"/>
    <lineage>
        <taxon>Eukaryota</taxon>
        <taxon>Fungi</taxon>
        <taxon>Dikarya</taxon>
        <taxon>Ascomycota</taxon>
        <taxon>Pezizomycotina</taxon>
        <taxon>Eurotiomycetes</taxon>
        <taxon>Eurotiomycetidae</taxon>
        <taxon>Onygenales</taxon>
        <taxon>Arthrodermataceae</taxon>
        <taxon>Trichophyton</taxon>
    </lineage>
</organism>
<evidence type="ECO:0000256" key="4">
    <source>
        <dbReference type="SAM" id="MobiDB-lite"/>
    </source>
</evidence>
<dbReference type="InterPro" id="IPR039058">
    <property type="entry name" value="Yippee_fam"/>
</dbReference>
<evidence type="ECO:0000313" key="6">
    <source>
        <dbReference type="EMBL" id="EFE42201.1"/>
    </source>
</evidence>
<keyword evidence="7" id="KW-1185">Reference proteome</keyword>
<feature type="domain" description="Yippee" evidence="5">
    <location>
        <begin position="14"/>
        <end position="121"/>
    </location>
</feature>
<evidence type="ECO:0000256" key="3">
    <source>
        <dbReference type="ARBA" id="ARBA00022833"/>
    </source>
</evidence>
<dbReference type="InterPro" id="IPR004910">
    <property type="entry name" value="Yippee/Mis18/Cereblon"/>
</dbReference>
<dbReference type="GO" id="GO:0046872">
    <property type="term" value="F:metal ion binding"/>
    <property type="evidence" value="ECO:0007669"/>
    <property type="project" value="UniProtKB-KW"/>
</dbReference>
<dbReference type="OrthoDB" id="6407410at2759"/>
<dbReference type="PROSITE" id="PS51792">
    <property type="entry name" value="YIPPEE"/>
    <property type="match status" value="1"/>
</dbReference>
<gene>
    <name evidence="6" type="ORF">TRV_03043</name>
</gene>
<dbReference type="RefSeq" id="XP_003022819.1">
    <property type="nucleotide sequence ID" value="XM_003022773.1"/>
</dbReference>
<dbReference type="EMBL" id="ACYE01000158">
    <property type="protein sequence ID" value="EFE42201.1"/>
    <property type="molecule type" value="Genomic_DNA"/>
</dbReference>
<evidence type="ECO:0000256" key="1">
    <source>
        <dbReference type="ARBA" id="ARBA00005613"/>
    </source>
</evidence>